<gene>
    <name evidence="1" type="ORF">AKJ09_05786</name>
</gene>
<dbReference type="EMBL" id="CP012333">
    <property type="protein sequence ID" value="AKU99122.1"/>
    <property type="molecule type" value="Genomic_DNA"/>
</dbReference>
<dbReference type="KEGG" id="llu:AKJ09_05786"/>
<protein>
    <submittedName>
        <fullName evidence="1">Uncharacterized protein</fullName>
    </submittedName>
</protein>
<dbReference type="AlphaFoldDB" id="A0A0K1Q051"/>
<name>A0A0K1Q051_9BACT</name>
<proteinExistence type="predicted"/>
<evidence type="ECO:0000313" key="1">
    <source>
        <dbReference type="EMBL" id="AKU99122.1"/>
    </source>
</evidence>
<dbReference type="Proteomes" id="UP000064967">
    <property type="component" value="Chromosome"/>
</dbReference>
<reference evidence="1 2" key="1">
    <citation type="submission" date="2015-08" db="EMBL/GenBank/DDBJ databases">
        <authorList>
            <person name="Babu N.S."/>
            <person name="Beckwith C.J."/>
            <person name="Beseler K.G."/>
            <person name="Brison A."/>
            <person name="Carone J.V."/>
            <person name="Caskin T.P."/>
            <person name="Diamond M."/>
            <person name="Durham M.E."/>
            <person name="Foxe J.M."/>
            <person name="Go M."/>
            <person name="Henderson B.A."/>
            <person name="Jones I.B."/>
            <person name="McGettigan J.A."/>
            <person name="Micheletti S.J."/>
            <person name="Nasrallah M.E."/>
            <person name="Ortiz D."/>
            <person name="Piller C.R."/>
            <person name="Privatt S.R."/>
            <person name="Schneider S.L."/>
            <person name="Sharp S."/>
            <person name="Smith T.C."/>
            <person name="Stanton J.D."/>
            <person name="Ullery H.E."/>
            <person name="Wilson R.J."/>
            <person name="Serrano M.G."/>
            <person name="Buck G."/>
            <person name="Lee V."/>
            <person name="Wang Y."/>
            <person name="Carvalho R."/>
            <person name="Voegtly L."/>
            <person name="Shi R."/>
            <person name="Duckworth R."/>
            <person name="Johnson A."/>
            <person name="Loviza R."/>
            <person name="Walstead R."/>
            <person name="Shah Z."/>
            <person name="Kiflezghi M."/>
            <person name="Wade K."/>
            <person name="Ball S.L."/>
            <person name="Bradley K.W."/>
            <person name="Asai D.J."/>
            <person name="Bowman C.A."/>
            <person name="Russell D.A."/>
            <person name="Pope W.H."/>
            <person name="Jacobs-Sera D."/>
            <person name="Hendrix R.W."/>
            <person name="Hatfull G.F."/>
        </authorList>
    </citation>
    <scope>NUCLEOTIDE SEQUENCE [LARGE SCALE GENOMIC DNA]</scope>
    <source>
        <strain evidence="1 2">DSM 27648</strain>
    </source>
</reference>
<sequence>MSGRRVAPGVSPRALRAGIDIIDAGHDKNRWAGASSLR</sequence>
<evidence type="ECO:0000313" key="2">
    <source>
        <dbReference type="Proteomes" id="UP000064967"/>
    </source>
</evidence>
<dbReference type="STRING" id="1391654.AKJ09_05786"/>
<keyword evidence="2" id="KW-1185">Reference proteome</keyword>
<accession>A0A0K1Q051</accession>
<organism evidence="1 2">
    <name type="scientific">Labilithrix luteola</name>
    <dbReference type="NCBI Taxonomy" id="1391654"/>
    <lineage>
        <taxon>Bacteria</taxon>
        <taxon>Pseudomonadati</taxon>
        <taxon>Myxococcota</taxon>
        <taxon>Polyangia</taxon>
        <taxon>Polyangiales</taxon>
        <taxon>Labilitrichaceae</taxon>
        <taxon>Labilithrix</taxon>
    </lineage>
</organism>